<dbReference type="RefSeq" id="WP_043057245.1">
    <property type="nucleotide sequence ID" value="NZ_LXEY01000014.1"/>
</dbReference>
<evidence type="ECO:0000256" key="5">
    <source>
        <dbReference type="ARBA" id="ARBA00023136"/>
    </source>
</evidence>
<proteinExistence type="predicted"/>
<evidence type="ECO:0000259" key="8">
    <source>
        <dbReference type="PROSITE" id="PS50850"/>
    </source>
</evidence>
<keyword evidence="5 7" id="KW-0472">Membrane</keyword>
<evidence type="ECO:0000313" key="10">
    <source>
        <dbReference type="Proteomes" id="UP000078292"/>
    </source>
</evidence>
<keyword evidence="2" id="KW-1003">Cell membrane</keyword>
<evidence type="ECO:0000256" key="1">
    <source>
        <dbReference type="ARBA" id="ARBA00004651"/>
    </source>
</evidence>
<feature type="transmembrane region" description="Helical" evidence="7">
    <location>
        <begin position="50"/>
        <end position="73"/>
    </location>
</feature>
<keyword evidence="3 7" id="KW-0812">Transmembrane</keyword>
<sequence>MTQSSEHQVSSPTLPTTRAWVTVVAVGVVAAAHIWKLPVALPLLEAELGMSLITAGMLVGIIQLASMVGGLFVAWGGELAGLRRLIMLGLLLLAIGSCLGATTSSTHFMMVFRAIEGIGFLLCTVLAPALIRRICHPAQLNIALSSWGAFQGTATVIGFAGGGLLLELVSWRVLWVVMAAVTIVLLVLVARFTEADPPLPDDKPLRGSFSRILNTVRTWRPWVAGLAFASYTLQWMAVMGFLPTVFVAVDVDRLPAALLSALVGGVNILGALMVATLLNRGFRPRHIINVTFLVMSMSSISFFALDWAANPLGFAGQLACAIAFSMIGGTIPALLTRMAVDLAPQEGSVAAVIGLMQQIFNVGNFFGPAALAWVVTATGTWEASWWVTCSCSLIGIVATFYLTRQPDAPPAGAHTRQEQTALGGGSY</sequence>
<dbReference type="InterPro" id="IPR020846">
    <property type="entry name" value="MFS_dom"/>
</dbReference>
<comment type="subcellular location">
    <subcellularLocation>
        <location evidence="1">Cell membrane</location>
        <topology evidence="1">Multi-pass membrane protein</topology>
    </subcellularLocation>
</comment>
<dbReference type="GO" id="GO:0022857">
    <property type="term" value="F:transmembrane transporter activity"/>
    <property type="evidence" value="ECO:0007669"/>
    <property type="project" value="InterPro"/>
</dbReference>
<dbReference type="STRING" id="1837282.A6F49_07280"/>
<reference evidence="9 10" key="1">
    <citation type="submission" date="2016-04" db="EMBL/GenBank/DDBJ databases">
        <title>First whole genome shotgun sequence of the bacterium Enteractinococcus sp. strain UASWS1574.</title>
        <authorList>
            <person name="Crovadore J."/>
            <person name="Chablais R."/>
            <person name="Lefort F."/>
        </authorList>
    </citation>
    <scope>NUCLEOTIDE SEQUENCE [LARGE SCALE GENOMIC DNA]</scope>
    <source>
        <strain evidence="9 10">UASWS1574</strain>
    </source>
</reference>
<name>A0A1B7M116_9MICC</name>
<dbReference type="AlphaFoldDB" id="A0A1B7M116"/>
<dbReference type="Gene3D" id="1.20.1250.20">
    <property type="entry name" value="MFS general substrate transporter like domains"/>
    <property type="match status" value="1"/>
</dbReference>
<keyword evidence="4 7" id="KW-1133">Transmembrane helix</keyword>
<feature type="transmembrane region" description="Helical" evidence="7">
    <location>
        <begin position="314"/>
        <end position="335"/>
    </location>
</feature>
<feature type="transmembrane region" description="Helical" evidence="7">
    <location>
        <begin position="254"/>
        <end position="275"/>
    </location>
</feature>
<evidence type="ECO:0000256" key="7">
    <source>
        <dbReference type="SAM" id="Phobius"/>
    </source>
</evidence>
<feature type="transmembrane region" description="Helical" evidence="7">
    <location>
        <begin position="143"/>
        <end position="166"/>
    </location>
</feature>
<dbReference type="EMBL" id="LXEY01000014">
    <property type="protein sequence ID" value="OAV62095.1"/>
    <property type="molecule type" value="Genomic_DNA"/>
</dbReference>
<evidence type="ECO:0000256" key="4">
    <source>
        <dbReference type="ARBA" id="ARBA00022989"/>
    </source>
</evidence>
<feature type="transmembrane region" description="Helical" evidence="7">
    <location>
        <begin position="347"/>
        <end position="371"/>
    </location>
</feature>
<dbReference type="GO" id="GO:0005886">
    <property type="term" value="C:plasma membrane"/>
    <property type="evidence" value="ECO:0007669"/>
    <property type="project" value="UniProtKB-SubCell"/>
</dbReference>
<organism evidence="9 10">
    <name type="scientific">Enteractinococcus helveticum</name>
    <dbReference type="NCBI Taxonomy" id="1837282"/>
    <lineage>
        <taxon>Bacteria</taxon>
        <taxon>Bacillati</taxon>
        <taxon>Actinomycetota</taxon>
        <taxon>Actinomycetes</taxon>
        <taxon>Micrococcales</taxon>
        <taxon>Micrococcaceae</taxon>
    </lineage>
</organism>
<dbReference type="PANTHER" id="PTHR43124:SF3">
    <property type="entry name" value="CHLORAMPHENICOL EFFLUX PUMP RV0191"/>
    <property type="match status" value="1"/>
</dbReference>
<dbReference type="PROSITE" id="PS50850">
    <property type="entry name" value="MFS"/>
    <property type="match status" value="1"/>
</dbReference>
<dbReference type="InterPro" id="IPR050189">
    <property type="entry name" value="MFS_Efflux_Transporters"/>
</dbReference>
<dbReference type="SUPFAM" id="SSF103473">
    <property type="entry name" value="MFS general substrate transporter"/>
    <property type="match status" value="1"/>
</dbReference>
<dbReference type="OrthoDB" id="6368326at2"/>
<protein>
    <recommendedName>
        <fullName evidence="8">Major facilitator superfamily (MFS) profile domain-containing protein</fullName>
    </recommendedName>
</protein>
<evidence type="ECO:0000256" key="2">
    <source>
        <dbReference type="ARBA" id="ARBA00022475"/>
    </source>
</evidence>
<gene>
    <name evidence="9" type="ORF">A6F49_07280</name>
</gene>
<feature type="domain" description="Major facilitator superfamily (MFS) profile" evidence="8">
    <location>
        <begin position="19"/>
        <end position="407"/>
    </location>
</feature>
<feature type="transmembrane region" description="Helical" evidence="7">
    <location>
        <begin position="110"/>
        <end position="131"/>
    </location>
</feature>
<accession>A0A1B7M116</accession>
<evidence type="ECO:0000256" key="6">
    <source>
        <dbReference type="SAM" id="MobiDB-lite"/>
    </source>
</evidence>
<feature type="transmembrane region" description="Helical" evidence="7">
    <location>
        <begin position="287"/>
        <end position="308"/>
    </location>
</feature>
<dbReference type="InterPro" id="IPR036259">
    <property type="entry name" value="MFS_trans_sf"/>
</dbReference>
<feature type="transmembrane region" description="Helical" evidence="7">
    <location>
        <begin position="20"/>
        <end position="38"/>
    </location>
</feature>
<feature type="region of interest" description="Disordered" evidence="6">
    <location>
        <begin position="408"/>
        <end position="427"/>
    </location>
</feature>
<feature type="transmembrane region" description="Helical" evidence="7">
    <location>
        <begin position="221"/>
        <end position="242"/>
    </location>
</feature>
<comment type="caution">
    <text evidence="9">The sequence shown here is derived from an EMBL/GenBank/DDBJ whole genome shotgun (WGS) entry which is preliminary data.</text>
</comment>
<evidence type="ECO:0000313" key="9">
    <source>
        <dbReference type="EMBL" id="OAV62095.1"/>
    </source>
</evidence>
<evidence type="ECO:0000256" key="3">
    <source>
        <dbReference type="ARBA" id="ARBA00022692"/>
    </source>
</evidence>
<dbReference type="Proteomes" id="UP000078292">
    <property type="component" value="Unassembled WGS sequence"/>
</dbReference>
<dbReference type="Pfam" id="PF07690">
    <property type="entry name" value="MFS_1"/>
    <property type="match status" value="1"/>
</dbReference>
<keyword evidence="10" id="KW-1185">Reference proteome</keyword>
<feature type="transmembrane region" description="Helical" evidence="7">
    <location>
        <begin position="383"/>
        <end position="402"/>
    </location>
</feature>
<feature type="transmembrane region" description="Helical" evidence="7">
    <location>
        <begin position="85"/>
        <end position="104"/>
    </location>
</feature>
<dbReference type="InterPro" id="IPR011701">
    <property type="entry name" value="MFS"/>
</dbReference>
<dbReference type="PANTHER" id="PTHR43124">
    <property type="entry name" value="PURINE EFFLUX PUMP PBUE"/>
    <property type="match status" value="1"/>
</dbReference>
<feature type="transmembrane region" description="Helical" evidence="7">
    <location>
        <begin position="172"/>
        <end position="190"/>
    </location>
</feature>